<gene>
    <name evidence="3" type="ORF">AB0H72_28925</name>
</gene>
<evidence type="ECO:0000259" key="2">
    <source>
        <dbReference type="Pfam" id="PF05076"/>
    </source>
</evidence>
<dbReference type="SUPFAM" id="SSF103359">
    <property type="entry name" value="Suppressor of Fused, N-terminal domain"/>
    <property type="match status" value="1"/>
</dbReference>
<dbReference type="PANTHER" id="PTHR10928:SF2">
    <property type="entry name" value="SUPPRESSOR OF FUSED HOMOLOG"/>
    <property type="match status" value="1"/>
</dbReference>
<feature type="region of interest" description="Disordered" evidence="1">
    <location>
        <begin position="1"/>
        <end position="50"/>
    </location>
</feature>
<evidence type="ECO:0000256" key="1">
    <source>
        <dbReference type="SAM" id="MobiDB-lite"/>
    </source>
</evidence>
<dbReference type="RefSeq" id="WP_357985163.1">
    <property type="nucleotide sequence ID" value="NZ_JBFAIH010000021.1"/>
</dbReference>
<evidence type="ECO:0000313" key="4">
    <source>
        <dbReference type="Proteomes" id="UP001551658"/>
    </source>
</evidence>
<keyword evidence="4" id="KW-1185">Reference proteome</keyword>
<dbReference type="InterPro" id="IPR037181">
    <property type="entry name" value="SUFU_N"/>
</dbReference>
<dbReference type="PANTHER" id="PTHR10928">
    <property type="entry name" value="SUPPRESSOR OF FUSED"/>
    <property type="match status" value="1"/>
</dbReference>
<name>A0ABV3FGA0_9NOCA</name>
<sequence length="340" mass="36794">MEYSAPIEVGHAGSAAEHGMPRSSISSNRSASTTRDNPRHEQSEVSVPSTARLSIAENRRGALGGCSETTNKVRNGCGVTGASGAFEPLGDSRVEAPSRPFSSRRHVAICGDRRIYTQLTRHTFGWPEWSSTVLPVSDSQGWDAIDRALSGLYGHDAPFHLGTQHPWRLGGPDPLDGISIYPRESPTPHWHYIGYGMSELYEKESANSEVSGWGFEFTVRAALVADGSPPPLWPAELLQSLGRYVFDSGKWFAPGHTMKVSAGIDPDRPESAVRGLVFIEDPELATIDTPHGELKFLQVVGITADEFAAAQGGRAAALLERIAPWLPLWVTDTARASLIV</sequence>
<comment type="caution">
    <text evidence="3">The sequence shown here is derived from an EMBL/GenBank/DDBJ whole genome shotgun (WGS) entry which is preliminary data.</text>
</comment>
<protein>
    <submittedName>
        <fullName evidence="3">Suppressor of fused domain protein</fullName>
    </submittedName>
</protein>
<evidence type="ECO:0000313" key="3">
    <source>
        <dbReference type="EMBL" id="MEV0366725.1"/>
    </source>
</evidence>
<organism evidence="3 4">
    <name type="scientific">Nocardia fusca</name>
    <dbReference type="NCBI Taxonomy" id="941183"/>
    <lineage>
        <taxon>Bacteria</taxon>
        <taxon>Bacillati</taxon>
        <taxon>Actinomycetota</taxon>
        <taxon>Actinomycetes</taxon>
        <taxon>Mycobacteriales</taxon>
        <taxon>Nocardiaceae</taxon>
        <taxon>Nocardia</taxon>
    </lineage>
</organism>
<dbReference type="InterPro" id="IPR020941">
    <property type="entry name" value="SUFU-like_domain"/>
</dbReference>
<dbReference type="EMBL" id="JBFAIH010000021">
    <property type="protein sequence ID" value="MEV0366725.1"/>
    <property type="molecule type" value="Genomic_DNA"/>
</dbReference>
<dbReference type="Pfam" id="PF05076">
    <property type="entry name" value="SUFU"/>
    <property type="match status" value="1"/>
</dbReference>
<proteinExistence type="predicted"/>
<reference evidence="3 4" key="1">
    <citation type="submission" date="2024-06" db="EMBL/GenBank/DDBJ databases">
        <title>The Natural Products Discovery Center: Release of the First 8490 Sequenced Strains for Exploring Actinobacteria Biosynthetic Diversity.</title>
        <authorList>
            <person name="Kalkreuter E."/>
            <person name="Kautsar S.A."/>
            <person name="Yang D."/>
            <person name="Bader C.D."/>
            <person name="Teijaro C.N."/>
            <person name="Fluegel L."/>
            <person name="Davis C.M."/>
            <person name="Simpson J.R."/>
            <person name="Lauterbach L."/>
            <person name="Steele A.D."/>
            <person name="Gui C."/>
            <person name="Meng S."/>
            <person name="Li G."/>
            <person name="Viehrig K."/>
            <person name="Ye F."/>
            <person name="Su P."/>
            <person name="Kiefer A.F."/>
            <person name="Nichols A."/>
            <person name="Cepeda A.J."/>
            <person name="Yan W."/>
            <person name="Fan B."/>
            <person name="Jiang Y."/>
            <person name="Adhikari A."/>
            <person name="Zheng C.-J."/>
            <person name="Schuster L."/>
            <person name="Cowan T.M."/>
            <person name="Smanski M.J."/>
            <person name="Chevrette M.G."/>
            <person name="De Carvalho L.P.S."/>
            <person name="Shen B."/>
        </authorList>
    </citation>
    <scope>NUCLEOTIDE SEQUENCE [LARGE SCALE GENOMIC DNA]</scope>
    <source>
        <strain evidence="3 4">NPDC050671</strain>
    </source>
</reference>
<dbReference type="Proteomes" id="UP001551658">
    <property type="component" value="Unassembled WGS sequence"/>
</dbReference>
<feature type="compositionally biased region" description="Low complexity" evidence="1">
    <location>
        <begin position="22"/>
        <end position="35"/>
    </location>
</feature>
<feature type="domain" description="Suppressor of fused-like" evidence="2">
    <location>
        <begin position="171"/>
        <end position="335"/>
    </location>
</feature>
<accession>A0ABV3FGA0</accession>
<dbReference type="InterPro" id="IPR007768">
    <property type="entry name" value="Suppressor_of_fused"/>
</dbReference>